<dbReference type="PANTHER" id="PTHR44051:SF8">
    <property type="entry name" value="GLUTATHIONE S-TRANSFERASE GSTA"/>
    <property type="match status" value="1"/>
</dbReference>
<sequence>MKRLLHHVPHSRSLRSLWLLRELDLPHEVRLHRFGSALQDPDYLARHPLGRVPCYEEGGLTLYESGAIAEHLCESVPDTPLWRPPGDAERAAWLQWLHYAETIAVHAAYLTQSHLVLRPPEARSPVQMKLETRRLARALGVVADQLAARDHLLGTFTAVDIAVGYSVWVSGHFVELGDMPALMAYLERLRARPAADGVFGAPEGYGIYMQPFYPLD</sequence>
<dbReference type="Proteomes" id="UP000436016">
    <property type="component" value="Unassembled WGS sequence"/>
</dbReference>
<feature type="domain" description="GST N-terminal" evidence="1">
    <location>
        <begin position="1"/>
        <end position="80"/>
    </location>
</feature>
<dbReference type="SUPFAM" id="SSF47616">
    <property type="entry name" value="GST C-terminal domain-like"/>
    <property type="match status" value="1"/>
</dbReference>
<dbReference type="PROSITE" id="PS50404">
    <property type="entry name" value="GST_NTER"/>
    <property type="match status" value="1"/>
</dbReference>
<dbReference type="SFLD" id="SFLDG00358">
    <property type="entry name" value="Main_(cytGST)"/>
    <property type="match status" value="1"/>
</dbReference>
<proteinExistence type="predicted"/>
<keyword evidence="3" id="KW-1185">Reference proteome</keyword>
<dbReference type="InterPro" id="IPR036249">
    <property type="entry name" value="Thioredoxin-like_sf"/>
</dbReference>
<dbReference type="RefSeq" id="WP_160853781.1">
    <property type="nucleotide sequence ID" value="NZ_WUWG01000003.1"/>
</dbReference>
<evidence type="ECO:0000313" key="2">
    <source>
        <dbReference type="EMBL" id="MXU65368.1"/>
    </source>
</evidence>
<dbReference type="SUPFAM" id="SSF52833">
    <property type="entry name" value="Thioredoxin-like"/>
    <property type="match status" value="1"/>
</dbReference>
<dbReference type="InterPro" id="IPR040079">
    <property type="entry name" value="Glutathione_S-Trfase"/>
</dbReference>
<dbReference type="Gene3D" id="1.20.1050.10">
    <property type="match status" value="1"/>
</dbReference>
<dbReference type="CDD" id="cd03046">
    <property type="entry name" value="GST_N_GTT1_like"/>
    <property type="match status" value="1"/>
</dbReference>
<dbReference type="AlphaFoldDB" id="A0A6B0TUV7"/>
<evidence type="ECO:0000259" key="1">
    <source>
        <dbReference type="PROSITE" id="PS50404"/>
    </source>
</evidence>
<dbReference type="SFLD" id="SFLDG01150">
    <property type="entry name" value="Main.1:_Beta-like"/>
    <property type="match status" value="1"/>
</dbReference>
<evidence type="ECO:0000313" key="3">
    <source>
        <dbReference type="Proteomes" id="UP000436016"/>
    </source>
</evidence>
<dbReference type="EMBL" id="WUWG01000003">
    <property type="protein sequence ID" value="MXU65368.1"/>
    <property type="molecule type" value="Genomic_DNA"/>
</dbReference>
<gene>
    <name evidence="2" type="ORF">GSH16_07900</name>
</gene>
<dbReference type="InterPro" id="IPR036282">
    <property type="entry name" value="Glutathione-S-Trfase_C_sf"/>
</dbReference>
<accession>A0A6B0TUV7</accession>
<protein>
    <submittedName>
        <fullName evidence="2">Glutathione S-transferase family protein</fullName>
    </submittedName>
</protein>
<keyword evidence="2" id="KW-0808">Transferase</keyword>
<comment type="caution">
    <text evidence="2">The sequence shown here is derived from an EMBL/GenBank/DDBJ whole genome shotgun (WGS) entry which is preliminary data.</text>
</comment>
<name>A0A6B0TUV7_9RHOB</name>
<dbReference type="InterPro" id="IPR004045">
    <property type="entry name" value="Glutathione_S-Trfase_N"/>
</dbReference>
<dbReference type="Pfam" id="PF02798">
    <property type="entry name" value="GST_N"/>
    <property type="match status" value="1"/>
</dbReference>
<dbReference type="GO" id="GO:0016740">
    <property type="term" value="F:transferase activity"/>
    <property type="evidence" value="ECO:0007669"/>
    <property type="project" value="UniProtKB-KW"/>
</dbReference>
<organism evidence="2 3">
    <name type="scientific">Oceanomicrobium pacificus</name>
    <dbReference type="NCBI Taxonomy" id="2692916"/>
    <lineage>
        <taxon>Bacteria</taxon>
        <taxon>Pseudomonadati</taxon>
        <taxon>Pseudomonadota</taxon>
        <taxon>Alphaproteobacteria</taxon>
        <taxon>Rhodobacterales</taxon>
        <taxon>Paracoccaceae</taxon>
        <taxon>Oceanomicrobium</taxon>
    </lineage>
</organism>
<reference evidence="2 3" key="1">
    <citation type="submission" date="2019-12" db="EMBL/GenBank/DDBJ databases">
        <title>Strain KN286 was isolated from seawater, which was collected from Caroline Seamount in the tropical western Pacific.</title>
        <authorList>
            <person name="Wang Q."/>
        </authorList>
    </citation>
    <scope>NUCLEOTIDE SEQUENCE [LARGE SCALE GENOMIC DNA]</scope>
    <source>
        <strain evidence="2 3">KN286</strain>
    </source>
</reference>
<dbReference type="SFLD" id="SFLDS00019">
    <property type="entry name" value="Glutathione_Transferase_(cytos"/>
    <property type="match status" value="1"/>
</dbReference>
<dbReference type="PANTHER" id="PTHR44051">
    <property type="entry name" value="GLUTATHIONE S-TRANSFERASE-RELATED"/>
    <property type="match status" value="1"/>
</dbReference>
<dbReference type="Gene3D" id="3.40.30.10">
    <property type="entry name" value="Glutaredoxin"/>
    <property type="match status" value="1"/>
</dbReference>